<dbReference type="Gene3D" id="3.40.50.12780">
    <property type="entry name" value="N-terminal domain of ligase-like"/>
    <property type="match status" value="1"/>
</dbReference>
<sequence>MVYQQKPWLKWYDPRVEEHVSVKHESLYDFLESAVDRFSEKPAFTFYGKVFSYKETKWMVERLASALHKEGFKKGDRAAIMLPNCPHYIFSLFAVFRLGGIVVQMNPMYVEREIEYVLEDSGAKYMIVLDSFYPRVKKVQPSTSLKRVIAVNLTGNRGELGEGDYYFEAALQDDDVNLPEVEIDPHEDVAVLQYTGGTTGVPKGVMLTHYNLLANFNQVCDFIYNTCDDVPESFKMITVLPMFHVYGLSSVALCGIREGANQIILPRFDLKEVMETIKREKPFIFAGVPTMYFALNSLPEALKDCGFSDVYYAGSGGAPLPVEQAKAFENITGSTLRDGYGLSEASPTIAFNPPFLPRKYGSIGIPVPSTFVRIVREIEDGEYVDVPVGESGELIVKGPQVMKGYWNRPKDTEDVIKDGWLFTGDIAKMDEEGYLYILDRKKDMIIASGYNVYPREVEEVLYKLEGVEEAIVIGVPDSYRGETVKAFIKLKDGCGISVEEIIAFAKANLAPYKAPKEVEILAELPKSSVGKLLRRVLRDEEIAKVKA</sequence>
<gene>
    <name evidence="4" type="ORF">KHA99_06460</name>
</gene>
<accession>A0A942YUL9</accession>
<dbReference type="AlphaFoldDB" id="A0A942YUL9"/>
<evidence type="ECO:0000313" key="5">
    <source>
        <dbReference type="Proteomes" id="UP000679749"/>
    </source>
</evidence>
<dbReference type="PROSITE" id="PS00455">
    <property type="entry name" value="AMP_BINDING"/>
    <property type="match status" value="1"/>
</dbReference>
<comment type="similarity">
    <text evidence="1">Belongs to the ATP-dependent AMP-binding enzyme family.</text>
</comment>
<proteinExistence type="inferred from homology"/>
<dbReference type="Gene3D" id="3.30.300.30">
    <property type="match status" value="1"/>
</dbReference>
<dbReference type="RefSeq" id="WP_213116572.1">
    <property type="nucleotide sequence ID" value="NZ_JAGYPF010000001.1"/>
</dbReference>
<dbReference type="Pfam" id="PF13193">
    <property type="entry name" value="AMP-binding_C"/>
    <property type="match status" value="1"/>
</dbReference>
<comment type="caution">
    <text evidence="4">The sequence shown here is derived from an EMBL/GenBank/DDBJ whole genome shotgun (WGS) entry which is preliminary data.</text>
</comment>
<dbReference type="GO" id="GO:0016877">
    <property type="term" value="F:ligase activity, forming carbon-sulfur bonds"/>
    <property type="evidence" value="ECO:0007669"/>
    <property type="project" value="UniProtKB-ARBA"/>
</dbReference>
<dbReference type="PANTHER" id="PTHR43767:SF9">
    <property type="entry name" value="LONG-CHAIN-FATTY-ACID--COA LIGASE"/>
    <property type="match status" value="1"/>
</dbReference>
<evidence type="ECO:0000256" key="1">
    <source>
        <dbReference type="ARBA" id="ARBA00006432"/>
    </source>
</evidence>
<keyword evidence="5" id="KW-1185">Reference proteome</keyword>
<dbReference type="InterPro" id="IPR025110">
    <property type="entry name" value="AMP-bd_C"/>
</dbReference>
<feature type="domain" description="AMP-binding enzyme C-terminal" evidence="3">
    <location>
        <begin position="456"/>
        <end position="531"/>
    </location>
</feature>
<dbReference type="CDD" id="cd05936">
    <property type="entry name" value="FC-FACS_FadD_like"/>
    <property type="match status" value="1"/>
</dbReference>
<dbReference type="InterPro" id="IPR045851">
    <property type="entry name" value="AMP-bd_C_sf"/>
</dbReference>
<dbReference type="PANTHER" id="PTHR43767">
    <property type="entry name" value="LONG-CHAIN-FATTY-ACID--COA LIGASE"/>
    <property type="match status" value="1"/>
</dbReference>
<name>A0A942YUL9_9BACI</name>
<protein>
    <submittedName>
        <fullName evidence="4">Long-chain fatty acid--CoA ligase</fullName>
    </submittedName>
</protein>
<feature type="domain" description="AMP-dependent synthetase/ligase" evidence="2">
    <location>
        <begin position="32"/>
        <end position="406"/>
    </location>
</feature>
<dbReference type="FunFam" id="3.40.50.12780:FF:000003">
    <property type="entry name" value="Long-chain-fatty-acid--CoA ligase FadD"/>
    <property type="match status" value="1"/>
</dbReference>
<dbReference type="SUPFAM" id="SSF56801">
    <property type="entry name" value="Acetyl-CoA synthetase-like"/>
    <property type="match status" value="1"/>
</dbReference>
<dbReference type="Proteomes" id="UP000679749">
    <property type="component" value="Unassembled WGS sequence"/>
</dbReference>
<organism evidence="4 5">
    <name type="scientific">Neobacillus rhizophilus</name>
    <dbReference type="NCBI Taxonomy" id="2833579"/>
    <lineage>
        <taxon>Bacteria</taxon>
        <taxon>Bacillati</taxon>
        <taxon>Bacillota</taxon>
        <taxon>Bacilli</taxon>
        <taxon>Bacillales</taxon>
        <taxon>Bacillaceae</taxon>
        <taxon>Neobacillus</taxon>
    </lineage>
</organism>
<evidence type="ECO:0000259" key="3">
    <source>
        <dbReference type="Pfam" id="PF13193"/>
    </source>
</evidence>
<dbReference type="InterPro" id="IPR000873">
    <property type="entry name" value="AMP-dep_synth/lig_dom"/>
</dbReference>
<evidence type="ECO:0000313" key="4">
    <source>
        <dbReference type="EMBL" id="MBS4212100.1"/>
    </source>
</evidence>
<dbReference type="EMBL" id="JAGYPF010000001">
    <property type="protein sequence ID" value="MBS4212100.1"/>
    <property type="molecule type" value="Genomic_DNA"/>
</dbReference>
<dbReference type="InterPro" id="IPR050237">
    <property type="entry name" value="ATP-dep_AMP-bd_enzyme"/>
</dbReference>
<dbReference type="InterPro" id="IPR020845">
    <property type="entry name" value="AMP-binding_CS"/>
</dbReference>
<evidence type="ECO:0000259" key="2">
    <source>
        <dbReference type="Pfam" id="PF00501"/>
    </source>
</evidence>
<reference evidence="4" key="1">
    <citation type="submission" date="2021-05" db="EMBL/GenBank/DDBJ databases">
        <title>Novel Bacillus species.</title>
        <authorList>
            <person name="Liu G."/>
        </authorList>
    </citation>
    <scope>NUCLEOTIDE SEQUENCE</scope>
    <source>
        <strain evidence="4">FJAT-49825</strain>
    </source>
</reference>
<dbReference type="Pfam" id="PF00501">
    <property type="entry name" value="AMP-binding"/>
    <property type="match status" value="1"/>
</dbReference>
<dbReference type="InterPro" id="IPR042099">
    <property type="entry name" value="ANL_N_sf"/>
</dbReference>
<keyword evidence="4" id="KW-0436">Ligase</keyword>